<reference evidence="1 2" key="2">
    <citation type="submission" date="2019-04" db="EMBL/GenBank/DDBJ databases">
        <title>The genome sequence of big-headed turtle.</title>
        <authorList>
            <person name="Gong S."/>
        </authorList>
    </citation>
    <scope>NUCLEOTIDE SEQUENCE [LARGE SCALE GENOMIC DNA]</scope>
    <source>
        <strain evidence="1">DO16091913</strain>
        <tissue evidence="1">Muscle</tissue>
    </source>
</reference>
<protein>
    <submittedName>
        <fullName evidence="1">Uncharacterized protein</fullName>
    </submittedName>
</protein>
<evidence type="ECO:0000313" key="2">
    <source>
        <dbReference type="Proteomes" id="UP000297703"/>
    </source>
</evidence>
<evidence type="ECO:0000313" key="1">
    <source>
        <dbReference type="EMBL" id="TFJ95905.1"/>
    </source>
</evidence>
<name>A0A4D9DEB8_9SAUR</name>
<comment type="caution">
    <text evidence="1">The sequence shown here is derived from an EMBL/GenBank/DDBJ whole genome shotgun (WGS) entry which is preliminary data.</text>
</comment>
<keyword evidence="2" id="KW-1185">Reference proteome</keyword>
<organism evidence="1 2">
    <name type="scientific">Platysternon megacephalum</name>
    <name type="common">big-headed turtle</name>
    <dbReference type="NCBI Taxonomy" id="55544"/>
    <lineage>
        <taxon>Eukaryota</taxon>
        <taxon>Metazoa</taxon>
        <taxon>Chordata</taxon>
        <taxon>Craniata</taxon>
        <taxon>Vertebrata</taxon>
        <taxon>Euteleostomi</taxon>
        <taxon>Archelosauria</taxon>
        <taxon>Testudinata</taxon>
        <taxon>Testudines</taxon>
        <taxon>Cryptodira</taxon>
        <taxon>Durocryptodira</taxon>
        <taxon>Testudinoidea</taxon>
        <taxon>Platysternidae</taxon>
        <taxon>Platysternon</taxon>
    </lineage>
</organism>
<dbReference type="EMBL" id="QXTE01001007">
    <property type="protein sequence ID" value="TFJ95905.1"/>
    <property type="molecule type" value="Genomic_DNA"/>
</dbReference>
<dbReference type="Proteomes" id="UP000297703">
    <property type="component" value="Unassembled WGS sequence"/>
</dbReference>
<dbReference type="AlphaFoldDB" id="A0A4D9DEB8"/>
<accession>A0A4D9DEB8</accession>
<sequence>MEYLKTMVDSWMKVPSRAGPRVHTRFADTLWPFTYFFFPNEASSPLKMADPSSFIR</sequence>
<dbReference type="OrthoDB" id="10596213at2759"/>
<reference evidence="1 2" key="1">
    <citation type="submission" date="2019-04" db="EMBL/GenBank/DDBJ databases">
        <title>Draft genome of the big-headed turtle Platysternon megacephalum.</title>
        <authorList>
            <person name="Gong S."/>
        </authorList>
    </citation>
    <scope>NUCLEOTIDE SEQUENCE [LARGE SCALE GENOMIC DNA]</scope>
    <source>
        <strain evidence="1">DO16091913</strain>
        <tissue evidence="1">Muscle</tissue>
    </source>
</reference>
<gene>
    <name evidence="1" type="ORF">DR999_PMT22367</name>
</gene>
<proteinExistence type="predicted"/>